<dbReference type="InterPro" id="IPR052055">
    <property type="entry name" value="Hepadnavirus_pol/RT"/>
</dbReference>
<proteinExistence type="predicted"/>
<dbReference type="PANTHER" id="PTHR33050">
    <property type="entry name" value="REVERSE TRANSCRIPTASE DOMAIN-CONTAINING PROTEIN"/>
    <property type="match status" value="1"/>
</dbReference>
<reference evidence="1" key="1">
    <citation type="submission" date="2017-05" db="UniProtKB">
        <authorList>
            <consortium name="EnsemblMetazoa"/>
        </authorList>
    </citation>
    <scope>IDENTIFICATION</scope>
</reference>
<dbReference type="EnsemblMetazoa" id="Aqu2.1.20876_001">
    <property type="protein sequence ID" value="Aqu2.1.20876_001"/>
    <property type="gene ID" value="Aqu2.1.20876"/>
</dbReference>
<accession>A0A1X7U058</accession>
<protein>
    <submittedName>
        <fullName evidence="1">Uncharacterized protein</fullName>
    </submittedName>
</protein>
<dbReference type="PANTHER" id="PTHR33050:SF8">
    <property type="entry name" value="REVERSE TRANSCRIPTASE DOMAIN-CONTAINING PROTEIN"/>
    <property type="match status" value="1"/>
</dbReference>
<organism evidence="1">
    <name type="scientific">Amphimedon queenslandica</name>
    <name type="common">Sponge</name>
    <dbReference type="NCBI Taxonomy" id="400682"/>
    <lineage>
        <taxon>Eukaryota</taxon>
        <taxon>Metazoa</taxon>
        <taxon>Porifera</taxon>
        <taxon>Demospongiae</taxon>
        <taxon>Heteroscleromorpha</taxon>
        <taxon>Haplosclerida</taxon>
        <taxon>Niphatidae</taxon>
        <taxon>Amphimedon</taxon>
    </lineage>
</organism>
<dbReference type="AlphaFoldDB" id="A0A1X7U058"/>
<name>A0A1X7U058_AMPQE</name>
<sequence>MKIPKKQNQKVRLNVLCDGDVLWWQEFLLAWNGISFFPRGPLRPMIYSDSSGCWECEAFVSRFAEWLQVQWSASSMDVPIAGKKLVPIVAGFAVQCSIWSGGSVQIYCDNMAVMQRLNAGSAREPLFNHLRVFVMLLAHLEVSLLADHIAGVQNSEADALSRNNAPLFFSICPQALRSPTVVPELIKIVFLGREGFWALKAWMTRQGHCLPRACLSAHGARTLSGKRGTCPSVPDQT</sequence>
<dbReference type="InParanoid" id="A0A1X7U058"/>
<evidence type="ECO:0000313" key="1">
    <source>
        <dbReference type="EnsemblMetazoa" id="Aqu2.1.20876_001"/>
    </source>
</evidence>
<dbReference type="OrthoDB" id="10058284at2759"/>